<dbReference type="Proteomes" id="UP000008311">
    <property type="component" value="Unassembled WGS sequence"/>
</dbReference>
<feature type="non-terminal residue" evidence="1">
    <location>
        <position position="336"/>
    </location>
</feature>
<dbReference type="InParanoid" id="B9TJ42"/>
<keyword evidence="2" id="KW-1185">Reference proteome</keyword>
<gene>
    <name evidence="1" type="ORF">RCOM_1940460</name>
</gene>
<evidence type="ECO:0000313" key="1">
    <source>
        <dbReference type="EMBL" id="EEF24122.1"/>
    </source>
</evidence>
<dbReference type="AlphaFoldDB" id="B9TJ42"/>
<organism evidence="1 2">
    <name type="scientific">Ricinus communis</name>
    <name type="common">Castor bean</name>
    <dbReference type="NCBI Taxonomy" id="3988"/>
    <lineage>
        <taxon>Eukaryota</taxon>
        <taxon>Viridiplantae</taxon>
        <taxon>Streptophyta</taxon>
        <taxon>Embryophyta</taxon>
        <taxon>Tracheophyta</taxon>
        <taxon>Spermatophyta</taxon>
        <taxon>Magnoliopsida</taxon>
        <taxon>eudicotyledons</taxon>
        <taxon>Gunneridae</taxon>
        <taxon>Pentapetalae</taxon>
        <taxon>rosids</taxon>
        <taxon>fabids</taxon>
        <taxon>Malpighiales</taxon>
        <taxon>Euphorbiaceae</taxon>
        <taxon>Acalyphoideae</taxon>
        <taxon>Acalypheae</taxon>
        <taxon>Ricinus</taxon>
    </lineage>
</organism>
<sequence length="336" mass="38273">MDVQQRVVALRVAAVAQRRVVQVLAFQRHAQLRRDVVRDAHVDVGGAVDHRVVVARHVAQHGVDIAGAVRRRHARTELRILVVQGQVVGARRQAREVRHLGQLLVLRRRRIVHARDVRDARLHARRVREQAEIAPEAGQEAERRLQVEFPALQRTAGRVDLATHVHVRRGQGLADRRARQRAAVQDQEFVRETQRVVGHALVDALDEALDILAEVPERDHRVLRVIPLGLQVVRVGADRVQVRVADRDGLRDRRHGGVRREVRVLGPRQRLAGREAQEHILRQLRRQVEGGQPVAVFLRAGVRLQLALHVDHRHRRGRRLRAAHARVAAPRHAEQV</sequence>
<reference evidence="2" key="1">
    <citation type="journal article" date="2010" name="Nat. Biotechnol.">
        <title>Draft genome sequence of the oilseed species Ricinus communis.</title>
        <authorList>
            <person name="Chan A.P."/>
            <person name="Crabtree J."/>
            <person name="Zhao Q."/>
            <person name="Lorenzi H."/>
            <person name="Orvis J."/>
            <person name="Puiu D."/>
            <person name="Melake-Berhan A."/>
            <person name="Jones K.M."/>
            <person name="Redman J."/>
            <person name="Chen G."/>
            <person name="Cahoon E.B."/>
            <person name="Gedil M."/>
            <person name="Stanke M."/>
            <person name="Haas B.J."/>
            <person name="Wortman J.R."/>
            <person name="Fraser-Liggett C.M."/>
            <person name="Ravel J."/>
            <person name="Rabinowicz P.D."/>
        </authorList>
    </citation>
    <scope>NUCLEOTIDE SEQUENCE [LARGE SCALE GENOMIC DNA]</scope>
    <source>
        <strain evidence="2">cv. Hale</strain>
    </source>
</reference>
<proteinExistence type="predicted"/>
<protein>
    <submittedName>
        <fullName evidence="1">Uncharacterized protein</fullName>
    </submittedName>
</protein>
<evidence type="ECO:0000313" key="2">
    <source>
        <dbReference type="Proteomes" id="UP000008311"/>
    </source>
</evidence>
<dbReference type="EMBL" id="EQ983379">
    <property type="protein sequence ID" value="EEF24122.1"/>
    <property type="molecule type" value="Genomic_DNA"/>
</dbReference>
<accession>B9TJ42</accession>
<name>B9TJ42_RICCO</name>